<reference evidence="2" key="1">
    <citation type="journal article" date="2022" name="bioRxiv">
        <title>Sequencing and chromosome-scale assembly of the giantPleurodeles waltlgenome.</title>
        <authorList>
            <person name="Brown T."/>
            <person name="Elewa A."/>
            <person name="Iarovenko S."/>
            <person name="Subramanian E."/>
            <person name="Araus A.J."/>
            <person name="Petzold A."/>
            <person name="Susuki M."/>
            <person name="Suzuki K.-i.T."/>
            <person name="Hayashi T."/>
            <person name="Toyoda A."/>
            <person name="Oliveira C."/>
            <person name="Osipova E."/>
            <person name="Leigh N.D."/>
            <person name="Simon A."/>
            <person name="Yun M.H."/>
        </authorList>
    </citation>
    <scope>NUCLEOTIDE SEQUENCE</scope>
    <source>
        <strain evidence="2">20211129_DDA</strain>
        <tissue evidence="2">Liver</tissue>
    </source>
</reference>
<dbReference type="AlphaFoldDB" id="A0AAV7SRR9"/>
<feature type="chain" id="PRO_5043540980" evidence="1">
    <location>
        <begin position="34"/>
        <end position="114"/>
    </location>
</feature>
<evidence type="ECO:0000256" key="1">
    <source>
        <dbReference type="SAM" id="SignalP"/>
    </source>
</evidence>
<keyword evidence="3" id="KW-1185">Reference proteome</keyword>
<accession>A0AAV7SRR9</accession>
<keyword evidence="1" id="KW-0732">Signal</keyword>
<protein>
    <submittedName>
        <fullName evidence="2">Uncharacterized protein</fullName>
    </submittedName>
</protein>
<feature type="signal peptide" evidence="1">
    <location>
        <begin position="1"/>
        <end position="33"/>
    </location>
</feature>
<sequence>MGGDCGAGGRAAPWTRWFGWWALSGRAVPCGSAESWRGAQVPPSQGLSSGRIRPWPHSRRGTEAWRLCPGGTGRLVWTRVHLVGEGLAARRQTVQTAAPLLFMFTIRLWTLVGA</sequence>
<dbReference type="EMBL" id="JANPWB010000008">
    <property type="protein sequence ID" value="KAJ1166819.1"/>
    <property type="molecule type" value="Genomic_DNA"/>
</dbReference>
<comment type="caution">
    <text evidence="2">The sequence shown here is derived from an EMBL/GenBank/DDBJ whole genome shotgun (WGS) entry which is preliminary data.</text>
</comment>
<evidence type="ECO:0000313" key="3">
    <source>
        <dbReference type="Proteomes" id="UP001066276"/>
    </source>
</evidence>
<dbReference type="Proteomes" id="UP001066276">
    <property type="component" value="Chromosome 4_2"/>
</dbReference>
<evidence type="ECO:0000313" key="2">
    <source>
        <dbReference type="EMBL" id="KAJ1166819.1"/>
    </source>
</evidence>
<organism evidence="2 3">
    <name type="scientific">Pleurodeles waltl</name>
    <name type="common">Iberian ribbed newt</name>
    <dbReference type="NCBI Taxonomy" id="8319"/>
    <lineage>
        <taxon>Eukaryota</taxon>
        <taxon>Metazoa</taxon>
        <taxon>Chordata</taxon>
        <taxon>Craniata</taxon>
        <taxon>Vertebrata</taxon>
        <taxon>Euteleostomi</taxon>
        <taxon>Amphibia</taxon>
        <taxon>Batrachia</taxon>
        <taxon>Caudata</taxon>
        <taxon>Salamandroidea</taxon>
        <taxon>Salamandridae</taxon>
        <taxon>Pleurodelinae</taxon>
        <taxon>Pleurodeles</taxon>
    </lineage>
</organism>
<name>A0AAV7SRR9_PLEWA</name>
<gene>
    <name evidence="2" type="ORF">NDU88_007215</name>
</gene>
<proteinExistence type="predicted"/>